<gene>
    <name evidence="1" type="ORF">LCGC14_0311220</name>
</gene>
<name>A0A0F9TSL5_9ZZZZ</name>
<dbReference type="EMBL" id="LAZR01000203">
    <property type="protein sequence ID" value="KKN82309.1"/>
    <property type="molecule type" value="Genomic_DNA"/>
</dbReference>
<accession>A0A0F9TSL5</accession>
<protein>
    <submittedName>
        <fullName evidence="1">Uncharacterized protein</fullName>
    </submittedName>
</protein>
<proteinExistence type="predicted"/>
<dbReference type="AlphaFoldDB" id="A0A0F9TSL5"/>
<evidence type="ECO:0000313" key="1">
    <source>
        <dbReference type="EMBL" id="KKN82309.1"/>
    </source>
</evidence>
<sequence>MTRRIDLFVTVDKTGSKGGGVANFSASITSGSFPEGEVSLARKPDHCFFGLANLESHKGHAPNFATKADLQGYIDRVKKSVDSLVEDYLDAVNVGPTLLSSWEI</sequence>
<organism evidence="1">
    <name type="scientific">marine sediment metagenome</name>
    <dbReference type="NCBI Taxonomy" id="412755"/>
    <lineage>
        <taxon>unclassified sequences</taxon>
        <taxon>metagenomes</taxon>
        <taxon>ecological metagenomes</taxon>
    </lineage>
</organism>
<comment type="caution">
    <text evidence="1">The sequence shown here is derived from an EMBL/GenBank/DDBJ whole genome shotgun (WGS) entry which is preliminary data.</text>
</comment>
<reference evidence="1" key="1">
    <citation type="journal article" date="2015" name="Nature">
        <title>Complex archaea that bridge the gap between prokaryotes and eukaryotes.</title>
        <authorList>
            <person name="Spang A."/>
            <person name="Saw J.H."/>
            <person name="Jorgensen S.L."/>
            <person name="Zaremba-Niedzwiedzka K."/>
            <person name="Martijn J."/>
            <person name="Lind A.E."/>
            <person name="van Eijk R."/>
            <person name="Schleper C."/>
            <person name="Guy L."/>
            <person name="Ettema T.J."/>
        </authorList>
    </citation>
    <scope>NUCLEOTIDE SEQUENCE</scope>
</reference>